<evidence type="ECO:0000313" key="1">
    <source>
        <dbReference type="EMBL" id="KAF9646822.1"/>
    </source>
</evidence>
<sequence length="395" mass="44283">MAYTITTVHPYLPPETLDYIVDFLYDKRGALRQCCLVSKSWVPRTRKHLFANIKFHSTADLESWKKAFPDHSSSPAYHTHTLLVGCPEVITNADAEEGGWVRSFSRVVRLGVHSNPAAVSSREVSLTLFHTFSPALKYLHILSNTLPSSQIFNLISTLPLLENLTLGINGADVDDGLNSNAPLTVVQPSTLPVFTGTLDLVLFKGMGPTTRWLLSLPNDLHFWKLALSWLHEQDLQWINALVVRCSDTLESLTVTSYLHCTDPNPASINLSKAMKLERAVFLPTSMSVKWITMVLQIITPKHQDLQHILIHSPYNPALAGASVNVRQTVGELVCGQWSELDHILVQFWESRLIRPMILYIGLRGEKKETGECLGCLLPKITKRGVVDLVQWRGHQ</sequence>
<dbReference type="Proteomes" id="UP000886501">
    <property type="component" value="Unassembled WGS sequence"/>
</dbReference>
<organism evidence="1 2">
    <name type="scientific">Thelephora ganbajun</name>
    <name type="common">Ganba fungus</name>
    <dbReference type="NCBI Taxonomy" id="370292"/>
    <lineage>
        <taxon>Eukaryota</taxon>
        <taxon>Fungi</taxon>
        <taxon>Dikarya</taxon>
        <taxon>Basidiomycota</taxon>
        <taxon>Agaricomycotina</taxon>
        <taxon>Agaricomycetes</taxon>
        <taxon>Thelephorales</taxon>
        <taxon>Thelephoraceae</taxon>
        <taxon>Thelephora</taxon>
    </lineage>
</organism>
<proteinExistence type="predicted"/>
<name>A0ACB6ZBE5_THEGA</name>
<reference evidence="1" key="1">
    <citation type="submission" date="2019-10" db="EMBL/GenBank/DDBJ databases">
        <authorList>
            <consortium name="DOE Joint Genome Institute"/>
            <person name="Kuo A."/>
            <person name="Miyauchi S."/>
            <person name="Kiss E."/>
            <person name="Drula E."/>
            <person name="Kohler A."/>
            <person name="Sanchez-Garcia M."/>
            <person name="Andreopoulos B."/>
            <person name="Barry K.W."/>
            <person name="Bonito G."/>
            <person name="Buee M."/>
            <person name="Carver A."/>
            <person name="Chen C."/>
            <person name="Cichocki N."/>
            <person name="Clum A."/>
            <person name="Culley D."/>
            <person name="Crous P.W."/>
            <person name="Fauchery L."/>
            <person name="Girlanda M."/>
            <person name="Hayes R."/>
            <person name="Keri Z."/>
            <person name="Labutti K."/>
            <person name="Lipzen A."/>
            <person name="Lombard V."/>
            <person name="Magnuson J."/>
            <person name="Maillard F."/>
            <person name="Morin E."/>
            <person name="Murat C."/>
            <person name="Nolan M."/>
            <person name="Ohm R."/>
            <person name="Pangilinan J."/>
            <person name="Pereira M."/>
            <person name="Perotto S."/>
            <person name="Peter M."/>
            <person name="Riley R."/>
            <person name="Sitrit Y."/>
            <person name="Stielow B."/>
            <person name="Szollosi G."/>
            <person name="Zifcakova L."/>
            <person name="Stursova M."/>
            <person name="Spatafora J.W."/>
            <person name="Tedersoo L."/>
            <person name="Vaario L.-M."/>
            <person name="Yamada A."/>
            <person name="Yan M."/>
            <person name="Wang P."/>
            <person name="Xu J."/>
            <person name="Bruns T."/>
            <person name="Baldrian P."/>
            <person name="Vilgalys R."/>
            <person name="Henrissat B."/>
            <person name="Grigoriev I.V."/>
            <person name="Hibbett D."/>
            <person name="Nagy L.G."/>
            <person name="Martin F.M."/>
        </authorList>
    </citation>
    <scope>NUCLEOTIDE SEQUENCE</scope>
    <source>
        <strain evidence="1">P2</strain>
    </source>
</reference>
<dbReference type="EMBL" id="MU118048">
    <property type="protein sequence ID" value="KAF9646822.1"/>
    <property type="molecule type" value="Genomic_DNA"/>
</dbReference>
<comment type="caution">
    <text evidence="1">The sequence shown here is derived from an EMBL/GenBank/DDBJ whole genome shotgun (WGS) entry which is preliminary data.</text>
</comment>
<accession>A0ACB6ZBE5</accession>
<keyword evidence="2" id="KW-1185">Reference proteome</keyword>
<evidence type="ECO:0000313" key="2">
    <source>
        <dbReference type="Proteomes" id="UP000886501"/>
    </source>
</evidence>
<protein>
    <submittedName>
        <fullName evidence="1">Uncharacterized protein</fullName>
    </submittedName>
</protein>
<reference evidence="1" key="2">
    <citation type="journal article" date="2020" name="Nat. Commun.">
        <title>Large-scale genome sequencing of mycorrhizal fungi provides insights into the early evolution of symbiotic traits.</title>
        <authorList>
            <person name="Miyauchi S."/>
            <person name="Kiss E."/>
            <person name="Kuo A."/>
            <person name="Drula E."/>
            <person name="Kohler A."/>
            <person name="Sanchez-Garcia M."/>
            <person name="Morin E."/>
            <person name="Andreopoulos B."/>
            <person name="Barry K.W."/>
            <person name="Bonito G."/>
            <person name="Buee M."/>
            <person name="Carver A."/>
            <person name="Chen C."/>
            <person name="Cichocki N."/>
            <person name="Clum A."/>
            <person name="Culley D."/>
            <person name="Crous P.W."/>
            <person name="Fauchery L."/>
            <person name="Girlanda M."/>
            <person name="Hayes R.D."/>
            <person name="Keri Z."/>
            <person name="LaButti K."/>
            <person name="Lipzen A."/>
            <person name="Lombard V."/>
            <person name="Magnuson J."/>
            <person name="Maillard F."/>
            <person name="Murat C."/>
            <person name="Nolan M."/>
            <person name="Ohm R.A."/>
            <person name="Pangilinan J."/>
            <person name="Pereira M.F."/>
            <person name="Perotto S."/>
            <person name="Peter M."/>
            <person name="Pfister S."/>
            <person name="Riley R."/>
            <person name="Sitrit Y."/>
            <person name="Stielow J.B."/>
            <person name="Szollosi G."/>
            <person name="Zifcakova L."/>
            <person name="Stursova M."/>
            <person name="Spatafora J.W."/>
            <person name="Tedersoo L."/>
            <person name="Vaario L.M."/>
            <person name="Yamada A."/>
            <person name="Yan M."/>
            <person name="Wang P."/>
            <person name="Xu J."/>
            <person name="Bruns T."/>
            <person name="Baldrian P."/>
            <person name="Vilgalys R."/>
            <person name="Dunand C."/>
            <person name="Henrissat B."/>
            <person name="Grigoriev I.V."/>
            <person name="Hibbett D."/>
            <person name="Nagy L.G."/>
            <person name="Martin F.M."/>
        </authorList>
    </citation>
    <scope>NUCLEOTIDE SEQUENCE</scope>
    <source>
        <strain evidence="1">P2</strain>
    </source>
</reference>
<gene>
    <name evidence="1" type="ORF">BDM02DRAFT_3118123</name>
</gene>